<evidence type="ECO:0000313" key="3">
    <source>
        <dbReference type="Proteomes" id="UP000308197"/>
    </source>
</evidence>
<dbReference type="EMBL" id="ML211147">
    <property type="protein sequence ID" value="TFK87581.1"/>
    <property type="molecule type" value="Genomic_DNA"/>
</dbReference>
<keyword evidence="3" id="KW-1185">Reference proteome</keyword>
<keyword evidence="1" id="KW-1133">Transmembrane helix</keyword>
<feature type="transmembrane region" description="Helical" evidence="1">
    <location>
        <begin position="235"/>
        <end position="252"/>
    </location>
</feature>
<keyword evidence="1" id="KW-0812">Transmembrane</keyword>
<feature type="transmembrane region" description="Helical" evidence="1">
    <location>
        <begin position="160"/>
        <end position="179"/>
    </location>
</feature>
<dbReference type="AlphaFoldDB" id="A0A5C3PE92"/>
<evidence type="ECO:0000256" key="1">
    <source>
        <dbReference type="SAM" id="Phobius"/>
    </source>
</evidence>
<sequence length="319" mass="35098">MSSNLTHEIPSPIGGVPFPIDFVPSTLFSILHALLIPIFVWRMAHPRTRTYLLIGMSIFTIERTVFYALRAYAAQHAGPRESKALNTYFQVTLAGGFITIGQDLMGLARAVLVNGTKGSDVLAREAKVNKDNKPDNGSDASYLATLDLEDYPRARKVIRLTMLGVTALFWVTITIGIVASVQYSRVLKNKADGDTVRGLWNASAAIALALFTGLAHGAVWACYSIPRIRRSATMWIVLIATLVSAVPIYRLYVLRFSTTSLLSEGPGSLNSTQSKTTFYIFHSTPEFLSAAILGLLDVRSVFNTGLWGDRRTRDPERRA</sequence>
<feature type="transmembrane region" description="Helical" evidence="1">
    <location>
        <begin position="199"/>
        <end position="223"/>
    </location>
</feature>
<name>A0A5C3PE92_9APHY</name>
<gene>
    <name evidence="2" type="ORF">K466DRAFT_586254</name>
</gene>
<dbReference type="Proteomes" id="UP000308197">
    <property type="component" value="Unassembled WGS sequence"/>
</dbReference>
<organism evidence="2 3">
    <name type="scientific">Polyporus arcularius HHB13444</name>
    <dbReference type="NCBI Taxonomy" id="1314778"/>
    <lineage>
        <taxon>Eukaryota</taxon>
        <taxon>Fungi</taxon>
        <taxon>Dikarya</taxon>
        <taxon>Basidiomycota</taxon>
        <taxon>Agaricomycotina</taxon>
        <taxon>Agaricomycetes</taxon>
        <taxon>Polyporales</taxon>
        <taxon>Polyporaceae</taxon>
        <taxon>Polyporus</taxon>
    </lineage>
</organism>
<keyword evidence="1" id="KW-0472">Membrane</keyword>
<reference evidence="2 3" key="1">
    <citation type="journal article" date="2019" name="Nat. Ecol. Evol.">
        <title>Megaphylogeny resolves global patterns of mushroom evolution.</title>
        <authorList>
            <person name="Varga T."/>
            <person name="Krizsan K."/>
            <person name="Foldi C."/>
            <person name="Dima B."/>
            <person name="Sanchez-Garcia M."/>
            <person name="Sanchez-Ramirez S."/>
            <person name="Szollosi G.J."/>
            <person name="Szarkandi J.G."/>
            <person name="Papp V."/>
            <person name="Albert L."/>
            <person name="Andreopoulos W."/>
            <person name="Angelini C."/>
            <person name="Antonin V."/>
            <person name="Barry K.W."/>
            <person name="Bougher N.L."/>
            <person name="Buchanan P."/>
            <person name="Buyck B."/>
            <person name="Bense V."/>
            <person name="Catcheside P."/>
            <person name="Chovatia M."/>
            <person name="Cooper J."/>
            <person name="Damon W."/>
            <person name="Desjardin D."/>
            <person name="Finy P."/>
            <person name="Geml J."/>
            <person name="Haridas S."/>
            <person name="Hughes K."/>
            <person name="Justo A."/>
            <person name="Karasinski D."/>
            <person name="Kautmanova I."/>
            <person name="Kiss B."/>
            <person name="Kocsube S."/>
            <person name="Kotiranta H."/>
            <person name="LaButti K.M."/>
            <person name="Lechner B.E."/>
            <person name="Liimatainen K."/>
            <person name="Lipzen A."/>
            <person name="Lukacs Z."/>
            <person name="Mihaltcheva S."/>
            <person name="Morgado L.N."/>
            <person name="Niskanen T."/>
            <person name="Noordeloos M.E."/>
            <person name="Ohm R.A."/>
            <person name="Ortiz-Santana B."/>
            <person name="Ovrebo C."/>
            <person name="Racz N."/>
            <person name="Riley R."/>
            <person name="Savchenko A."/>
            <person name="Shiryaev A."/>
            <person name="Soop K."/>
            <person name="Spirin V."/>
            <person name="Szebenyi C."/>
            <person name="Tomsovsky M."/>
            <person name="Tulloss R.E."/>
            <person name="Uehling J."/>
            <person name="Grigoriev I.V."/>
            <person name="Vagvolgyi C."/>
            <person name="Papp T."/>
            <person name="Martin F.M."/>
            <person name="Miettinen O."/>
            <person name="Hibbett D.S."/>
            <person name="Nagy L.G."/>
        </authorList>
    </citation>
    <scope>NUCLEOTIDE SEQUENCE [LARGE SCALE GENOMIC DNA]</scope>
    <source>
        <strain evidence="2 3">HHB13444</strain>
    </source>
</reference>
<proteinExistence type="predicted"/>
<protein>
    <submittedName>
        <fullName evidence="2">Uncharacterized protein</fullName>
    </submittedName>
</protein>
<evidence type="ECO:0000313" key="2">
    <source>
        <dbReference type="EMBL" id="TFK87581.1"/>
    </source>
</evidence>
<dbReference type="InParanoid" id="A0A5C3PE92"/>
<feature type="transmembrane region" description="Helical" evidence="1">
    <location>
        <begin position="22"/>
        <end position="41"/>
    </location>
</feature>
<accession>A0A5C3PE92</accession>